<evidence type="ECO:0008006" key="5">
    <source>
        <dbReference type="Google" id="ProtNLM"/>
    </source>
</evidence>
<evidence type="ECO:0000256" key="2">
    <source>
        <dbReference type="ARBA" id="ARBA00022638"/>
    </source>
</evidence>
<keyword evidence="2" id="KW-0081">Bacteriolytic enzyme</keyword>
<keyword evidence="4" id="KW-1185">Reference proteome</keyword>
<protein>
    <recommendedName>
        <fullName evidence="5">Pesticin C-terminal domain-containing protein</fullName>
    </recommendedName>
</protein>
<accession>A0A3N1NJH0</accession>
<evidence type="ECO:0000256" key="1">
    <source>
        <dbReference type="ARBA" id="ARBA00022529"/>
    </source>
</evidence>
<dbReference type="STRING" id="584787.GCA_001247655_01307"/>
<proteinExistence type="predicted"/>
<dbReference type="AlphaFoldDB" id="A0A3N1NJH0"/>
<organism evidence="3 4">
    <name type="scientific">Gallaecimonas pentaromativorans</name>
    <dbReference type="NCBI Taxonomy" id="584787"/>
    <lineage>
        <taxon>Bacteria</taxon>
        <taxon>Pseudomonadati</taxon>
        <taxon>Pseudomonadota</taxon>
        <taxon>Gammaproteobacteria</taxon>
        <taxon>Enterobacterales</taxon>
        <taxon>Gallaecimonadaceae</taxon>
        <taxon>Gallaecimonas</taxon>
    </lineage>
</organism>
<comment type="caution">
    <text evidence="3">The sequence shown here is derived from an EMBL/GenBank/DDBJ whole genome shotgun (WGS) entry which is preliminary data.</text>
</comment>
<dbReference type="Proteomes" id="UP000268033">
    <property type="component" value="Unassembled WGS sequence"/>
</dbReference>
<sequence>MIALVMSGSVGTRGRNNGLDVLMIKSLLNAYARRNKLTELAMNETVDDACLTLIAVFQTKVVKMAKPDSLVSANAGTFKQMVAYLKAGFSVAAITKPTEGALTWDAEGNEGGYYHSRVFHVPSASSGLTIGRGYDMRDKTTATIVSDLTTAGIDTVKANLIGKAATKKGKTAEQFVYSNDLLDFEITAPQQLSLFKKTYQFMLDDVKRISAGASQVKHYGTVDWDKTPQTVIDLLVDLRYRGDYTPATRRLIQKFVADGEYVKFKDVIQDQSNWSGVPGDRFTRRSNFADAIKDKDGKK</sequence>
<evidence type="ECO:0000313" key="4">
    <source>
        <dbReference type="Proteomes" id="UP000268033"/>
    </source>
</evidence>
<dbReference type="Gene3D" id="1.10.530.40">
    <property type="match status" value="1"/>
</dbReference>
<dbReference type="OrthoDB" id="9801383at2"/>
<dbReference type="GO" id="GO:0031640">
    <property type="term" value="P:killing of cells of another organism"/>
    <property type="evidence" value="ECO:0007669"/>
    <property type="project" value="UniProtKB-KW"/>
</dbReference>
<gene>
    <name evidence="3" type="ORF">EDC28_11415</name>
</gene>
<keyword evidence="1" id="KW-0929">Antimicrobial</keyword>
<dbReference type="EMBL" id="RJUL01000014">
    <property type="protein sequence ID" value="ROQ18862.1"/>
    <property type="molecule type" value="Genomic_DNA"/>
</dbReference>
<reference evidence="3 4" key="1">
    <citation type="submission" date="2018-11" db="EMBL/GenBank/DDBJ databases">
        <title>Genomic Encyclopedia of Type Strains, Phase IV (KMG-IV): sequencing the most valuable type-strain genomes for metagenomic binning, comparative biology and taxonomic classification.</title>
        <authorList>
            <person name="Goeker M."/>
        </authorList>
    </citation>
    <scope>NUCLEOTIDE SEQUENCE [LARGE SCALE GENOMIC DNA]</scope>
    <source>
        <strain evidence="3 4">DSM 21945</strain>
    </source>
</reference>
<name>A0A3N1NJH0_9GAMM</name>
<dbReference type="InterPro" id="IPR023347">
    <property type="entry name" value="Lysozyme_dom_sf"/>
</dbReference>
<dbReference type="RefSeq" id="WP_050660180.1">
    <property type="nucleotide sequence ID" value="NZ_JBLXEP010000008.1"/>
</dbReference>
<evidence type="ECO:0000313" key="3">
    <source>
        <dbReference type="EMBL" id="ROQ18862.1"/>
    </source>
</evidence>
<dbReference type="GO" id="GO:0042742">
    <property type="term" value="P:defense response to bacterium"/>
    <property type="evidence" value="ECO:0007669"/>
    <property type="project" value="UniProtKB-KW"/>
</dbReference>
<dbReference type="GO" id="GO:0003796">
    <property type="term" value="F:lysozyme activity"/>
    <property type="evidence" value="ECO:0007669"/>
    <property type="project" value="InterPro"/>
</dbReference>